<protein>
    <submittedName>
        <fullName evidence="3">CNTNAP4</fullName>
    </submittedName>
</protein>
<keyword evidence="2" id="KW-0472">Membrane</keyword>
<dbReference type="GO" id="GO:0016020">
    <property type="term" value="C:membrane"/>
    <property type="evidence" value="ECO:0007669"/>
    <property type="project" value="TreeGrafter"/>
</dbReference>
<evidence type="ECO:0000256" key="2">
    <source>
        <dbReference type="SAM" id="Phobius"/>
    </source>
</evidence>
<dbReference type="OrthoDB" id="26719at2759"/>
<keyword evidence="2" id="KW-1133">Transmembrane helix</keyword>
<dbReference type="InterPro" id="IPR042192">
    <property type="entry name" value="Glycophorin-C"/>
</dbReference>
<evidence type="ECO:0000313" key="4">
    <source>
        <dbReference type="Proteomes" id="UP000242450"/>
    </source>
</evidence>
<keyword evidence="2" id="KW-0812">Transmembrane</keyword>
<evidence type="ECO:0000313" key="3">
    <source>
        <dbReference type="EMBL" id="OWK16422.1"/>
    </source>
</evidence>
<gene>
    <name evidence="3" type="ORF">Celaphus_00003958</name>
</gene>
<name>A0A212DE15_CEREH</name>
<feature type="compositionally biased region" description="Basic and acidic residues" evidence="1">
    <location>
        <begin position="87"/>
        <end position="107"/>
    </location>
</feature>
<accession>A0A212DE15</accession>
<dbReference type="GO" id="GO:0030863">
    <property type="term" value="C:cortical cytoskeleton"/>
    <property type="evidence" value="ECO:0007669"/>
    <property type="project" value="TreeGrafter"/>
</dbReference>
<keyword evidence="4" id="KW-1185">Reference proteome</keyword>
<evidence type="ECO:0000256" key="1">
    <source>
        <dbReference type="SAM" id="MobiDB-lite"/>
    </source>
</evidence>
<dbReference type="PANTHER" id="PTHR47614:SF2">
    <property type="entry name" value="GLYCOPHORIN-C"/>
    <property type="match status" value="1"/>
</dbReference>
<sequence length="184" mass="19936">MKSFENDLNVSGILYVKPTSEPRGHSDVDQETALAGAQGFLGCLSAVQVGHVAPLKAALQPRRPAPITVSGHVTESSCVAQAGTDATSRERTHSFADHSGTRDDREPLTNTIKSDSAVIGGLIAVVIFILLCITAIAVRIYQQKRLYKRNEAKRSENVDNAEAVLKSELNIQNAVGENQKEYFF</sequence>
<reference evidence="3 4" key="1">
    <citation type="journal article" date="2018" name="Mol. Genet. Genomics">
        <title>The red deer Cervus elaphus genome CerEla1.0: sequencing, annotating, genes, and chromosomes.</title>
        <authorList>
            <person name="Bana N.A."/>
            <person name="Nyiri A."/>
            <person name="Nagy J."/>
            <person name="Frank K."/>
            <person name="Nagy T."/>
            <person name="Steger V."/>
            <person name="Schiller M."/>
            <person name="Lakatos P."/>
            <person name="Sugar L."/>
            <person name="Horn P."/>
            <person name="Barta E."/>
            <person name="Orosz L."/>
        </authorList>
    </citation>
    <scope>NUCLEOTIDE SEQUENCE [LARGE SCALE GENOMIC DNA]</scope>
    <source>
        <strain evidence="3">Hungarian</strain>
    </source>
</reference>
<dbReference type="Proteomes" id="UP000242450">
    <property type="component" value="Chromosome 4"/>
</dbReference>
<dbReference type="EMBL" id="MKHE01000004">
    <property type="protein sequence ID" value="OWK16422.1"/>
    <property type="molecule type" value="Genomic_DNA"/>
</dbReference>
<proteinExistence type="predicted"/>
<dbReference type="PANTHER" id="PTHR47614">
    <property type="entry name" value="GLYCOPHORIN-C"/>
    <property type="match status" value="1"/>
</dbReference>
<feature type="transmembrane region" description="Helical" evidence="2">
    <location>
        <begin position="117"/>
        <end position="141"/>
    </location>
</feature>
<dbReference type="AlphaFoldDB" id="A0A212DE15"/>
<organism evidence="3 4">
    <name type="scientific">Cervus elaphus hippelaphus</name>
    <name type="common">European red deer</name>
    <dbReference type="NCBI Taxonomy" id="46360"/>
    <lineage>
        <taxon>Eukaryota</taxon>
        <taxon>Metazoa</taxon>
        <taxon>Chordata</taxon>
        <taxon>Craniata</taxon>
        <taxon>Vertebrata</taxon>
        <taxon>Euteleostomi</taxon>
        <taxon>Mammalia</taxon>
        <taxon>Eutheria</taxon>
        <taxon>Laurasiatheria</taxon>
        <taxon>Artiodactyla</taxon>
        <taxon>Ruminantia</taxon>
        <taxon>Pecora</taxon>
        <taxon>Cervidae</taxon>
        <taxon>Cervinae</taxon>
        <taxon>Cervus</taxon>
    </lineage>
</organism>
<feature type="region of interest" description="Disordered" evidence="1">
    <location>
        <begin position="80"/>
        <end position="108"/>
    </location>
</feature>
<comment type="caution">
    <text evidence="3">The sequence shown here is derived from an EMBL/GenBank/DDBJ whole genome shotgun (WGS) entry which is preliminary data.</text>
</comment>